<evidence type="ECO:0000313" key="3">
    <source>
        <dbReference type="Proteomes" id="UP000315295"/>
    </source>
</evidence>
<dbReference type="EMBL" id="VIEB01000341">
    <property type="protein sequence ID" value="TQD94470.1"/>
    <property type="molecule type" value="Genomic_DNA"/>
</dbReference>
<evidence type="ECO:0000256" key="1">
    <source>
        <dbReference type="SAM" id="MobiDB-lite"/>
    </source>
</evidence>
<reference evidence="2 3" key="1">
    <citation type="journal article" date="2019" name="G3 (Bethesda)">
        <title>Sequencing of a Wild Apple (Malus baccata) Genome Unravels the Differences Between Cultivated and Wild Apple Species Regarding Disease Resistance and Cold Tolerance.</title>
        <authorList>
            <person name="Chen X."/>
        </authorList>
    </citation>
    <scope>NUCLEOTIDE SEQUENCE [LARGE SCALE GENOMIC DNA]</scope>
    <source>
        <strain evidence="3">cv. Shandingzi</strain>
        <tissue evidence="2">Leaves</tissue>
    </source>
</reference>
<dbReference type="Proteomes" id="UP000315295">
    <property type="component" value="Unassembled WGS sequence"/>
</dbReference>
<dbReference type="AlphaFoldDB" id="A0A540M6T7"/>
<feature type="region of interest" description="Disordered" evidence="1">
    <location>
        <begin position="70"/>
        <end position="89"/>
    </location>
</feature>
<keyword evidence="3" id="KW-1185">Reference proteome</keyword>
<organism evidence="2 3">
    <name type="scientific">Malus baccata</name>
    <name type="common">Siberian crab apple</name>
    <name type="synonym">Pyrus baccata</name>
    <dbReference type="NCBI Taxonomy" id="106549"/>
    <lineage>
        <taxon>Eukaryota</taxon>
        <taxon>Viridiplantae</taxon>
        <taxon>Streptophyta</taxon>
        <taxon>Embryophyta</taxon>
        <taxon>Tracheophyta</taxon>
        <taxon>Spermatophyta</taxon>
        <taxon>Magnoliopsida</taxon>
        <taxon>eudicotyledons</taxon>
        <taxon>Gunneridae</taxon>
        <taxon>Pentapetalae</taxon>
        <taxon>rosids</taxon>
        <taxon>fabids</taxon>
        <taxon>Rosales</taxon>
        <taxon>Rosaceae</taxon>
        <taxon>Amygdaloideae</taxon>
        <taxon>Maleae</taxon>
        <taxon>Malus</taxon>
    </lineage>
</organism>
<sequence>MELLDRRDEWGWLCGHFQDEKYLGGSKFPEIDMFNAVYVWPGDELTEQLHDGNVHRGLRNACLLDLSASSSKQRPKQVDTLTSKVEGLK</sequence>
<protein>
    <submittedName>
        <fullName evidence="2">Uncharacterized protein</fullName>
    </submittedName>
</protein>
<proteinExistence type="predicted"/>
<comment type="caution">
    <text evidence="2">The sequence shown here is derived from an EMBL/GenBank/DDBJ whole genome shotgun (WGS) entry which is preliminary data.</text>
</comment>
<evidence type="ECO:0000313" key="2">
    <source>
        <dbReference type="EMBL" id="TQD94470.1"/>
    </source>
</evidence>
<accession>A0A540M6T7</accession>
<name>A0A540M6T7_MALBA</name>
<gene>
    <name evidence="2" type="ORF">C1H46_019891</name>
</gene>